<evidence type="ECO:0000256" key="1">
    <source>
        <dbReference type="ARBA" id="ARBA00022801"/>
    </source>
</evidence>
<gene>
    <name evidence="4" type="ORF">CRI93_12335</name>
</gene>
<evidence type="ECO:0000256" key="2">
    <source>
        <dbReference type="ARBA" id="ARBA00022825"/>
    </source>
</evidence>
<evidence type="ECO:0000259" key="3">
    <source>
        <dbReference type="Pfam" id="PF00326"/>
    </source>
</evidence>
<protein>
    <submittedName>
        <fullName evidence="4">S9 family peptidase</fullName>
    </submittedName>
</protein>
<dbReference type="PANTHER" id="PTHR42776">
    <property type="entry name" value="SERINE PEPTIDASE S9 FAMILY MEMBER"/>
    <property type="match status" value="1"/>
</dbReference>
<dbReference type="AlphaFoldDB" id="A0A2H3NM56"/>
<dbReference type="SUPFAM" id="SSF53474">
    <property type="entry name" value="alpha/beta-Hydrolases"/>
    <property type="match status" value="1"/>
</dbReference>
<evidence type="ECO:0000313" key="4">
    <source>
        <dbReference type="EMBL" id="PEN05704.1"/>
    </source>
</evidence>
<proteinExistence type="predicted"/>
<keyword evidence="2" id="KW-0720">Serine protease</keyword>
<dbReference type="Gene3D" id="3.40.50.1820">
    <property type="entry name" value="alpha/beta hydrolase"/>
    <property type="match status" value="1"/>
</dbReference>
<dbReference type="EMBL" id="PDEP01000012">
    <property type="protein sequence ID" value="PEN05704.1"/>
    <property type="molecule type" value="Genomic_DNA"/>
</dbReference>
<dbReference type="InterPro" id="IPR011659">
    <property type="entry name" value="WD40"/>
</dbReference>
<comment type="caution">
    <text evidence="4">The sequence shown here is derived from an EMBL/GenBank/DDBJ whole genome shotgun (WGS) entry which is preliminary data.</text>
</comment>
<reference evidence="4 5" key="1">
    <citation type="submission" date="2017-10" db="EMBL/GenBank/DDBJ databases">
        <title>Draft genome of Longimonas halophila.</title>
        <authorList>
            <person name="Goh K.M."/>
            <person name="Shamsir M.S."/>
            <person name="Lim S.W."/>
        </authorList>
    </citation>
    <scope>NUCLEOTIDE SEQUENCE [LARGE SCALE GENOMIC DNA]</scope>
    <source>
        <strain evidence="4 5">KCTC 42399</strain>
    </source>
</reference>
<dbReference type="SUPFAM" id="SSF82171">
    <property type="entry name" value="DPP6 N-terminal domain-like"/>
    <property type="match status" value="1"/>
</dbReference>
<organism evidence="4 5">
    <name type="scientific">Longimonas halophila</name>
    <dbReference type="NCBI Taxonomy" id="1469170"/>
    <lineage>
        <taxon>Bacteria</taxon>
        <taxon>Pseudomonadati</taxon>
        <taxon>Rhodothermota</taxon>
        <taxon>Rhodothermia</taxon>
        <taxon>Rhodothermales</taxon>
        <taxon>Salisaetaceae</taxon>
        <taxon>Longimonas</taxon>
    </lineage>
</organism>
<dbReference type="GO" id="GO:0006508">
    <property type="term" value="P:proteolysis"/>
    <property type="evidence" value="ECO:0007669"/>
    <property type="project" value="InterPro"/>
</dbReference>
<sequence>MLLVLASPAALQAQERGMQPADYYHLKMSSDAQISPDGTRIVFVRTSIAEDRRSRESSLWMVPADGSAAPYAFTQGTSDRSPRWSPSGDRIAFLSSRDEKPQLHIIRTDGGEAHAVTELEQGSIRAYEWLPSGERVLLTLSIDPSVEDPTEEADEPEGPRPDTTVVREAAYRTGAGSFLGAERHTLWMLTLDEGTLTPLAGDSDYHIHNATVSPDGETVAFNADFTGEEFDAGFNQDIHLLALDSGEVRTLDTPERRAQNPVFSPDGTHLLYHHTADRYEPTELHRIPVDGGTPEVLHDGMNLSTSSVQWPAGHDQPFFSADYRGSHPIFQLTPTASASALIGEGASLSTPSFSDDGTRIAYTRHDETTPPQVWTARADGSDAQALSTFNAEMLDSLAVQPYERFTFEHDGGGTLDGFLLRPVGFEDGDSYPLVLNIKGGPGGMWGHEWFHEMQMLAAAGYGVVFTNYRGSTGYGYDFQSAVRLDYGGVDYRDNMALVDAALERFDWIDDERLLITGGSHGGFLTNWITTQTDRFRAAVTQRSVSNWISEAGTQAFPPREMNAEFGGSLWTNFDYYWNRSPLQFADQVTTPTLIIHSQNDHITPIGQGMEWYYALKNGGVPTKMVMFAGEGHGLSRGGAPVNLVERLKQMMQWFEQWDGVE</sequence>
<dbReference type="Gene3D" id="2.120.10.30">
    <property type="entry name" value="TolB, C-terminal domain"/>
    <property type="match status" value="2"/>
</dbReference>
<dbReference type="GO" id="GO:0004252">
    <property type="term" value="F:serine-type endopeptidase activity"/>
    <property type="evidence" value="ECO:0007669"/>
    <property type="project" value="TreeGrafter"/>
</dbReference>
<keyword evidence="5" id="KW-1185">Reference proteome</keyword>
<dbReference type="Pfam" id="PF00326">
    <property type="entry name" value="Peptidase_S9"/>
    <property type="match status" value="1"/>
</dbReference>
<dbReference type="OrthoDB" id="9812921at2"/>
<dbReference type="InterPro" id="IPR011042">
    <property type="entry name" value="6-blade_b-propeller_TolB-like"/>
</dbReference>
<evidence type="ECO:0000313" key="5">
    <source>
        <dbReference type="Proteomes" id="UP000221024"/>
    </source>
</evidence>
<feature type="domain" description="Peptidase S9 prolyl oligopeptidase catalytic" evidence="3">
    <location>
        <begin position="451"/>
        <end position="657"/>
    </location>
</feature>
<dbReference type="InterPro" id="IPR029058">
    <property type="entry name" value="AB_hydrolase_fold"/>
</dbReference>
<keyword evidence="1" id="KW-0378">Hydrolase</keyword>
<name>A0A2H3NM56_9BACT</name>
<dbReference type="Proteomes" id="UP000221024">
    <property type="component" value="Unassembled WGS sequence"/>
</dbReference>
<dbReference type="PANTHER" id="PTHR42776:SF27">
    <property type="entry name" value="DIPEPTIDYL PEPTIDASE FAMILY MEMBER 6"/>
    <property type="match status" value="1"/>
</dbReference>
<dbReference type="Pfam" id="PF07676">
    <property type="entry name" value="PD40"/>
    <property type="match status" value="2"/>
</dbReference>
<keyword evidence="2" id="KW-0645">Protease</keyword>
<dbReference type="InterPro" id="IPR001375">
    <property type="entry name" value="Peptidase_S9_cat"/>
</dbReference>
<accession>A0A2H3NM56</accession>